<dbReference type="GO" id="GO:0034066">
    <property type="term" value="C:Ric1-Rgp1 guanyl-nucleotide exchange factor complex"/>
    <property type="evidence" value="ECO:0007669"/>
    <property type="project" value="InterPro"/>
</dbReference>
<dbReference type="PANTHER" id="PTHR22746:SF10">
    <property type="entry name" value="GUANINE NUCLEOTIDE EXCHANGE FACTOR SUBUNIT RIC1"/>
    <property type="match status" value="1"/>
</dbReference>
<dbReference type="InterPro" id="IPR040096">
    <property type="entry name" value="Ric1"/>
</dbReference>
<organism evidence="4 5">
    <name type="scientific">Komagataella pastoris</name>
    <name type="common">Yeast</name>
    <name type="synonym">Pichia pastoris</name>
    <dbReference type="NCBI Taxonomy" id="4922"/>
    <lineage>
        <taxon>Eukaryota</taxon>
        <taxon>Fungi</taxon>
        <taxon>Dikarya</taxon>
        <taxon>Ascomycota</taxon>
        <taxon>Saccharomycotina</taxon>
        <taxon>Pichiomycetes</taxon>
        <taxon>Pichiales</taxon>
        <taxon>Pichiaceae</taxon>
        <taxon>Komagataella</taxon>
    </lineage>
</organism>
<feature type="domain" description="RIC1 C-terminal alpha solenoid region" evidence="3">
    <location>
        <begin position="846"/>
        <end position="1016"/>
    </location>
</feature>
<dbReference type="GO" id="GO:0000139">
    <property type="term" value="C:Golgi membrane"/>
    <property type="evidence" value="ECO:0007669"/>
    <property type="project" value="TreeGrafter"/>
</dbReference>
<protein>
    <submittedName>
        <fullName evidence="4">BA75_04797T0</fullName>
    </submittedName>
</protein>
<name>A0A1B2JHS6_PICPA</name>
<evidence type="ECO:0000256" key="2">
    <source>
        <dbReference type="ARBA" id="ARBA00023136"/>
    </source>
</evidence>
<keyword evidence="5" id="KW-1185">Reference proteome</keyword>
<accession>A0A1B2JHS6</accession>
<dbReference type="AlphaFoldDB" id="A0A1B2JHS6"/>
<dbReference type="OrthoDB" id="3980261at2759"/>
<evidence type="ECO:0000313" key="5">
    <source>
        <dbReference type="Proteomes" id="UP000094565"/>
    </source>
</evidence>
<gene>
    <name evidence="4" type="primary">RIC1</name>
    <name evidence="4" type="ORF">ATY40_BA7504797</name>
</gene>
<reference evidence="4 5" key="1">
    <citation type="submission" date="2016-02" db="EMBL/GenBank/DDBJ databases">
        <title>Comparative genomic and transcriptomic foundation for Pichia pastoris.</title>
        <authorList>
            <person name="Love K.R."/>
            <person name="Shah K.A."/>
            <person name="Whittaker C.A."/>
            <person name="Wu J."/>
            <person name="Bartlett M.C."/>
            <person name="Ma D."/>
            <person name="Leeson R.L."/>
            <person name="Priest M."/>
            <person name="Young S.K."/>
            <person name="Love J.C."/>
        </authorList>
    </citation>
    <scope>NUCLEOTIDE SEQUENCE [LARGE SCALE GENOMIC DNA]</scope>
    <source>
        <strain evidence="4 5">ATCC 28485</strain>
    </source>
</reference>
<proteinExistence type="predicted"/>
<comment type="subcellular location">
    <subcellularLocation>
        <location evidence="1">Membrane</location>
    </subcellularLocation>
</comment>
<dbReference type="GO" id="GO:0042147">
    <property type="term" value="P:retrograde transport, endosome to Golgi"/>
    <property type="evidence" value="ECO:0007669"/>
    <property type="project" value="TreeGrafter"/>
</dbReference>
<keyword evidence="2" id="KW-0472">Membrane</keyword>
<dbReference type="GO" id="GO:0006886">
    <property type="term" value="P:intracellular protein transport"/>
    <property type="evidence" value="ECO:0007669"/>
    <property type="project" value="InterPro"/>
</dbReference>
<sequence length="1033" mass="119407">MLWPYVVSHINSLPQVSLPDNANKESNVIDDSSHTEPIIQISPNKHNLPIVAITKRSLYLFNYRTYSPVAAHVRKLSSLEEYGENRNVKITSDGFMFVVETSKNYLMVFTIHNLKNGEVTTLNEVQTVFSPNGTLLQQGFPLIETESSSITSFISTMFSRADIEYPNFDFGLRFKLVLKVQRPLVAFHSHSSDVLMLLSTDPLSFQVINLFSKNRTDGKHIEVLLLEQLDWYRIDQSEVKSWIYSKRWNCFFWLTEKGNIWKVQTEIGPSNGTTKLDGICLYNHELEDQNDPKIVGLYLNDLQDALYFVDENENVRIYHRTNEKLHLWRIVEKPLSLERLIDIQFSPSGQSFITRFFNGWNLYSSMGNLCFSSIDHSDTSIAEVDNWLQFVSDIKFTPSNDLIISKGSLFFVIGLINLNSSLNQCSNNCKRPILYTSEEMFLFKGWDKSLTDYFRQDPALSRDATLWLPINIPTKFILKNLHITSISSDESGTLICVVGNKTALVYHLVTDKWKLFDLNSEVTLHQGESTSNEQNNNIIATGWWKNHLFMALRNIFDDNGKLISASKVLVFSTLRFDSDDEKETYFGADEIIWSFDFEETSVDEFLLYFNCDVLRSQLIVVSSEFNVYTWSMSMESHEEKKAKGRLVLQRGNVYRLKNLFAENNILNSKRLKTLKYVSLINEHNIVMLFEGIFYHVQRTLHKDPENPSLVKVSYTKEVISTGIEFIQVVSTDVVIAFNGCKCLYFDLSQDKNISQVSPIFIDTGSESALASHRSLSKHQQDVLSNKALTIKKTEGTQAYPILIMNEKSLLFGLDIEISTRTVSFEDTQKTSFNLNFQAKKRNYLTDLIDHQLKDGEDFQLAEALHKFEKFKQFQNSLELLLLNHVMNSTGEHSEKDVYFDRLHRLIQSTENSLGIYSNFLRKVEVRHWSLIFDKLNSDPRSILKHLLETENNHLLAVNYFIIMLNFENEDEDAKSTISTQDRSMATKIMVNLINDKDYERSFELFRFIKLIDEESAVEITKEIQKEIITPIDK</sequence>
<dbReference type="Pfam" id="PF07064">
    <property type="entry name" value="RIC1"/>
    <property type="match status" value="1"/>
</dbReference>
<evidence type="ECO:0000256" key="1">
    <source>
        <dbReference type="ARBA" id="ARBA00004370"/>
    </source>
</evidence>
<dbReference type="InterPro" id="IPR009771">
    <property type="entry name" value="RIC1_C"/>
</dbReference>
<evidence type="ECO:0000313" key="4">
    <source>
        <dbReference type="EMBL" id="ANZ77451.1"/>
    </source>
</evidence>
<dbReference type="EMBL" id="CP014587">
    <property type="protein sequence ID" value="ANZ77451.1"/>
    <property type="molecule type" value="Genomic_DNA"/>
</dbReference>
<dbReference type="GO" id="GO:0005829">
    <property type="term" value="C:cytosol"/>
    <property type="evidence" value="ECO:0007669"/>
    <property type="project" value="TreeGrafter"/>
</dbReference>
<evidence type="ECO:0000259" key="3">
    <source>
        <dbReference type="Pfam" id="PF07064"/>
    </source>
</evidence>
<dbReference type="Proteomes" id="UP000094565">
    <property type="component" value="Chromosome 4"/>
</dbReference>
<dbReference type="PANTHER" id="PTHR22746">
    <property type="entry name" value="RAB6A-GEF COMPLEX PARTNER PROTEIN 1"/>
    <property type="match status" value="1"/>
</dbReference>